<dbReference type="GO" id="GO:0016757">
    <property type="term" value="F:glycosyltransferase activity"/>
    <property type="evidence" value="ECO:0007669"/>
    <property type="project" value="UniProtKB-KW"/>
</dbReference>
<evidence type="ECO:0000256" key="2">
    <source>
        <dbReference type="ARBA" id="ARBA00022676"/>
    </source>
</evidence>
<dbReference type="EMBL" id="JBBUTG010000010">
    <property type="protein sequence ID" value="MEK8032419.1"/>
    <property type="molecule type" value="Genomic_DNA"/>
</dbReference>
<feature type="region of interest" description="Disordered" evidence="4">
    <location>
        <begin position="1"/>
        <end position="22"/>
    </location>
</feature>
<feature type="domain" description="Glycosyltransferase 2-like" evidence="5">
    <location>
        <begin position="613"/>
        <end position="787"/>
    </location>
</feature>
<evidence type="ECO:0000256" key="4">
    <source>
        <dbReference type="SAM" id="MobiDB-lite"/>
    </source>
</evidence>
<dbReference type="Pfam" id="PF13692">
    <property type="entry name" value="Glyco_trans_1_4"/>
    <property type="match status" value="1"/>
</dbReference>
<comment type="similarity">
    <text evidence="1">Belongs to the glycosyltransferase 2 family.</text>
</comment>
<keyword evidence="3 6" id="KW-0808">Transferase</keyword>
<protein>
    <submittedName>
        <fullName evidence="6">Glycosyltransferase</fullName>
        <ecNumber evidence="6">2.4.-.-</ecNumber>
    </submittedName>
</protein>
<dbReference type="EC" id="2.4.-.-" evidence="6"/>
<gene>
    <name evidence="6" type="ORF">AACH06_16455</name>
</gene>
<keyword evidence="7" id="KW-1185">Reference proteome</keyword>
<evidence type="ECO:0000313" key="6">
    <source>
        <dbReference type="EMBL" id="MEK8032419.1"/>
    </source>
</evidence>
<evidence type="ECO:0000313" key="7">
    <source>
        <dbReference type="Proteomes" id="UP001371218"/>
    </source>
</evidence>
<evidence type="ECO:0000256" key="3">
    <source>
        <dbReference type="ARBA" id="ARBA00022679"/>
    </source>
</evidence>
<dbReference type="InterPro" id="IPR029044">
    <property type="entry name" value="Nucleotide-diphossugar_trans"/>
</dbReference>
<name>A0ABU9BRR8_9BURK</name>
<evidence type="ECO:0000259" key="5">
    <source>
        <dbReference type="Pfam" id="PF00535"/>
    </source>
</evidence>
<dbReference type="InterPro" id="IPR001173">
    <property type="entry name" value="Glyco_trans_2-like"/>
</dbReference>
<reference evidence="6 7" key="1">
    <citation type="submission" date="2024-04" db="EMBL/GenBank/DDBJ databases">
        <title>Novel species of the genus Ideonella isolated from streams.</title>
        <authorList>
            <person name="Lu H."/>
        </authorList>
    </citation>
    <scope>NUCLEOTIDE SEQUENCE [LARGE SCALE GENOMIC DNA]</scope>
    <source>
        <strain evidence="6 7">DXS29W</strain>
    </source>
</reference>
<proteinExistence type="inferred from homology"/>
<accession>A0ABU9BRR8</accession>
<dbReference type="RefSeq" id="WP_341426830.1">
    <property type="nucleotide sequence ID" value="NZ_JBBUTG010000010.1"/>
</dbReference>
<dbReference type="SUPFAM" id="SSF53448">
    <property type="entry name" value="Nucleotide-diphospho-sugar transferases"/>
    <property type="match status" value="1"/>
</dbReference>
<dbReference type="SUPFAM" id="SSF53756">
    <property type="entry name" value="UDP-Glycosyltransferase/glycogen phosphorylase"/>
    <property type="match status" value="1"/>
</dbReference>
<organism evidence="6 7">
    <name type="scientific">Ideonella lacteola</name>
    <dbReference type="NCBI Taxonomy" id="2984193"/>
    <lineage>
        <taxon>Bacteria</taxon>
        <taxon>Pseudomonadati</taxon>
        <taxon>Pseudomonadota</taxon>
        <taxon>Betaproteobacteria</taxon>
        <taxon>Burkholderiales</taxon>
        <taxon>Sphaerotilaceae</taxon>
        <taxon>Ideonella</taxon>
    </lineage>
</organism>
<evidence type="ECO:0000256" key="1">
    <source>
        <dbReference type="ARBA" id="ARBA00006739"/>
    </source>
</evidence>
<dbReference type="PANTHER" id="PTHR43179:SF12">
    <property type="entry name" value="GALACTOFURANOSYLTRANSFERASE GLFT2"/>
    <property type="match status" value="1"/>
</dbReference>
<sequence length="1254" mass="137817">MPADAPATTSDSPSLRPNGAPADLELDLELPMAVSPAAKLVVERLEGVLLVGWAYDPAAPGREPLSLVCGDEALPAQIRRVSRADVARAVGAQGGLLLGFELELPLSTWEALARHPGALCMRFGADGLPVKSPQQPSVLQLQDWMAALRQRPEVDRIQAELASLAPHLEHAIRWADAAVTAPAATPPAPSTPCHVEGWTGLLLRGWLADTPEVRQPLRLRCGDRRFDVPVRRTSRGDVAKSLKLEHDEVGFLVEVPGTLWKEFPTAEELVLQLEGPRGPIGPPWRLPRVELPARLNEALDWPEAAQRGQLALLAMEHLAWAGLLGEVAGAPRQALAVLAESAGVGAWLSVDLPSHGPDAERFRTPFRITPRGRLGRWLLQPANADRALKFLQRLQRRPSTQGMARRLEVVLTRAVGLFDKGCYDRQISPAERQDMPALRHYVEHGDARSLMPMVLFDARHYTGQLPGRQHPGINRLLHYALVGRHQGLSPCAWFDPDFYLANNVDVRGKGFDPLTHFVNFGWKERRRPAPRFEPTTGTRSLLQRLQQGPARESNAPVDPMQRYLLDGLPADAQPVDSGRLPWAAPARLDGRDYLNIDPWRHLPRPTGEPRVDVVVPVYAGAQETLRCLWSVLSSWVDTPYQLVVIDDCSPEPALSAHLRELAAMGLIHLMVNERNRGFVATVNRGLKLHWDRDVVILNADTRVHAGWLDRLVAHGEAEPRAASVTPLSNNATVCSYPRMLHSNWEKLELDDGEIDALAARVNRGRHVEVPTGVGFCMWMRRAALDAIGLFDVERFGRGYGEENDWCMRANAAGWVQLVASDTYVLHQGSVSFAVESNARTRAAIVTLLQRHPDYQQRIDEWIAHDPLMPERARLDAARLKRAAEVNEGGGLVLMINHARGGGAARHESEEAERLRRERGLGVVTMHPSRKPGCVTLAATHGHGETLDLPALQAVPLLTDGRHGPCHPAQALLDVLAALDLREIHLHHLVDHPPVLRELLPYVSKTLGVPLSVTVHDYHLICPRINLVDASGRYCGEPDRDTCNRCLQRDELGQAAGRIGPWRAAHGQLLAQAQRVIVPDEDVAARLSNYFPTVRVQVQPHEPLHLPANLPPRGPVRRVLVIGALSPIKGLHVLRGLASSRAAAELGLHFTLLGYSSDDAALRAAGVEVLGRYEDKTLPARIEAAAPDLILLPSVWPETFCYVLTSAAESGRPVAVFDLGAQARRLKEAKAPAVYLPIELASQPELLARALVAGR</sequence>
<dbReference type="PANTHER" id="PTHR43179">
    <property type="entry name" value="RHAMNOSYLTRANSFERASE WBBL"/>
    <property type="match status" value="1"/>
</dbReference>
<dbReference type="Pfam" id="PF00535">
    <property type="entry name" value="Glycos_transf_2"/>
    <property type="match status" value="1"/>
</dbReference>
<dbReference type="Gene3D" id="3.40.50.2000">
    <property type="entry name" value="Glycogen Phosphorylase B"/>
    <property type="match status" value="2"/>
</dbReference>
<dbReference type="Proteomes" id="UP001371218">
    <property type="component" value="Unassembled WGS sequence"/>
</dbReference>
<keyword evidence="2 6" id="KW-0328">Glycosyltransferase</keyword>
<comment type="caution">
    <text evidence="6">The sequence shown here is derived from an EMBL/GenBank/DDBJ whole genome shotgun (WGS) entry which is preliminary data.</text>
</comment>
<dbReference type="Gene3D" id="3.90.550.10">
    <property type="entry name" value="Spore Coat Polysaccharide Biosynthesis Protein SpsA, Chain A"/>
    <property type="match status" value="1"/>
</dbReference>